<dbReference type="InterPro" id="IPR036237">
    <property type="entry name" value="Xyl_isomerase-like_sf"/>
</dbReference>
<accession>A0A7V8VFP9</accession>
<dbReference type="InterPro" id="IPR006311">
    <property type="entry name" value="TAT_signal"/>
</dbReference>
<feature type="signal peptide" evidence="2">
    <location>
        <begin position="1"/>
        <end position="30"/>
    </location>
</feature>
<sequence length="342" mass="37193">MTEVRWDRRQWLTATVGAAAWGSAAVPAAASPSSPPAASPPAPAAPSSRPAPAFRFCLNTSTVRDAQGRSRPLPDLIRIAQQAGYDALEPWTHEVEAYLQGGGTLRELRQRLDDAGLKVPDLIGFAEWIVADESRRKKGLELARRYMDWAAQLGCPHVAAPPVGATGGGSPRDDPRRSDPVTDLLAAAERYHALVEQGRRFGVIPLVEIWGFSRTLRRLGEALFIAAEAMQPHAAILPDIYHLYKGGSDFAGLKLLAPTAIGIFHLNDYPNIPRDKITDADRVYPGDGTAPLRQVLQTLKTLGYTGYLSLELFNRSYWKQDPLAVAQTGLEKMKALANSLAS</sequence>
<keyword evidence="4" id="KW-0413">Isomerase</keyword>
<dbReference type="PANTHER" id="PTHR12110:SF48">
    <property type="entry name" value="BLL3656 PROTEIN"/>
    <property type="match status" value="1"/>
</dbReference>
<evidence type="ECO:0000313" key="4">
    <source>
        <dbReference type="EMBL" id="MBA2227194.1"/>
    </source>
</evidence>
<dbReference type="Proteomes" id="UP000542342">
    <property type="component" value="Unassembled WGS sequence"/>
</dbReference>
<evidence type="ECO:0000259" key="3">
    <source>
        <dbReference type="Pfam" id="PF01261"/>
    </source>
</evidence>
<evidence type="ECO:0000256" key="1">
    <source>
        <dbReference type="SAM" id="MobiDB-lite"/>
    </source>
</evidence>
<dbReference type="RefSeq" id="WP_194539035.1">
    <property type="nucleotide sequence ID" value="NZ_JACEFB010000011.1"/>
</dbReference>
<feature type="compositionally biased region" description="Low complexity" evidence="1">
    <location>
        <begin position="23"/>
        <end position="32"/>
    </location>
</feature>
<keyword evidence="5" id="KW-1185">Reference proteome</keyword>
<feature type="chain" id="PRO_5030541093" evidence="2">
    <location>
        <begin position="31"/>
        <end position="342"/>
    </location>
</feature>
<dbReference type="PROSITE" id="PS51318">
    <property type="entry name" value="TAT"/>
    <property type="match status" value="1"/>
</dbReference>
<comment type="caution">
    <text evidence="4">The sequence shown here is derived from an EMBL/GenBank/DDBJ whole genome shotgun (WGS) entry which is preliminary data.</text>
</comment>
<dbReference type="AlphaFoldDB" id="A0A7V8VFP9"/>
<feature type="domain" description="Xylose isomerase-like TIM barrel" evidence="3">
    <location>
        <begin position="78"/>
        <end position="335"/>
    </location>
</feature>
<protein>
    <submittedName>
        <fullName evidence="4">Sugar phosphate isomerase/epimerase</fullName>
    </submittedName>
</protein>
<reference evidence="4 5" key="1">
    <citation type="submission" date="2020-07" db="EMBL/GenBank/DDBJ databases">
        <title>Thermogemmata thermophila gen. nov., sp. nov., a novel moderate thermophilic planctomycete from a Kamchatka hot spring.</title>
        <authorList>
            <person name="Elcheninov A.G."/>
            <person name="Podosokorskaya O.A."/>
            <person name="Kovaleva O.L."/>
            <person name="Novikov A."/>
            <person name="Bonch-Osmolovskaya E.A."/>
            <person name="Toshchakov S.V."/>
            <person name="Kublanov I.V."/>
        </authorList>
    </citation>
    <scope>NUCLEOTIDE SEQUENCE [LARGE SCALE GENOMIC DNA]</scope>
    <source>
        <strain evidence="4 5">2918</strain>
    </source>
</reference>
<gene>
    <name evidence="4" type="ORF">H0921_13605</name>
</gene>
<dbReference type="GO" id="GO:0016853">
    <property type="term" value="F:isomerase activity"/>
    <property type="evidence" value="ECO:0007669"/>
    <property type="project" value="UniProtKB-KW"/>
</dbReference>
<dbReference type="Pfam" id="PF01261">
    <property type="entry name" value="AP_endonuc_2"/>
    <property type="match status" value="1"/>
</dbReference>
<feature type="region of interest" description="Disordered" evidence="1">
    <location>
        <begin position="23"/>
        <end position="49"/>
    </location>
</feature>
<organism evidence="4 5">
    <name type="scientific">Thermogemmata fonticola</name>
    <dbReference type="NCBI Taxonomy" id="2755323"/>
    <lineage>
        <taxon>Bacteria</taxon>
        <taxon>Pseudomonadati</taxon>
        <taxon>Planctomycetota</taxon>
        <taxon>Planctomycetia</taxon>
        <taxon>Gemmatales</taxon>
        <taxon>Gemmataceae</taxon>
        <taxon>Thermogemmata</taxon>
    </lineage>
</organism>
<dbReference type="SUPFAM" id="SSF51658">
    <property type="entry name" value="Xylose isomerase-like"/>
    <property type="match status" value="1"/>
</dbReference>
<evidence type="ECO:0000313" key="5">
    <source>
        <dbReference type="Proteomes" id="UP000542342"/>
    </source>
</evidence>
<dbReference type="EMBL" id="JACEFB010000011">
    <property type="protein sequence ID" value="MBA2227194.1"/>
    <property type="molecule type" value="Genomic_DNA"/>
</dbReference>
<dbReference type="InterPro" id="IPR050312">
    <property type="entry name" value="IolE/XylAMocC-like"/>
</dbReference>
<keyword evidence="2" id="KW-0732">Signal</keyword>
<feature type="region of interest" description="Disordered" evidence="1">
    <location>
        <begin position="160"/>
        <end position="179"/>
    </location>
</feature>
<dbReference type="PANTHER" id="PTHR12110">
    <property type="entry name" value="HYDROXYPYRUVATE ISOMERASE"/>
    <property type="match status" value="1"/>
</dbReference>
<evidence type="ECO:0000256" key="2">
    <source>
        <dbReference type="SAM" id="SignalP"/>
    </source>
</evidence>
<dbReference type="Gene3D" id="3.20.20.150">
    <property type="entry name" value="Divalent-metal-dependent TIM barrel enzymes"/>
    <property type="match status" value="1"/>
</dbReference>
<proteinExistence type="predicted"/>
<feature type="compositionally biased region" description="Pro residues" evidence="1">
    <location>
        <begin position="33"/>
        <end position="44"/>
    </location>
</feature>
<name>A0A7V8VFP9_9BACT</name>
<dbReference type="InterPro" id="IPR013022">
    <property type="entry name" value="Xyl_isomerase-like_TIM-brl"/>
</dbReference>